<evidence type="ECO:0000313" key="2">
    <source>
        <dbReference type="EMBL" id="MDQ0905325.1"/>
    </source>
</evidence>
<dbReference type="InterPro" id="IPR011576">
    <property type="entry name" value="Pyridox_Oxase_N"/>
</dbReference>
<proteinExistence type="predicted"/>
<sequence>MTSPAFDVDTFLSQPLTARIATSGPAVRPVWFLWEDGAFWVLTGPWARLFDQVRSNPGVALVVDVCDIETGLVQQVIARGDAELVPFDAARGRRKLIRYLGEDESRWDTRFVHYLYDDPAERGTTWLRLVPDSLTAQDLSYSVTA</sequence>
<evidence type="ECO:0000313" key="3">
    <source>
        <dbReference type="Proteomes" id="UP001234216"/>
    </source>
</evidence>
<dbReference type="InterPro" id="IPR012349">
    <property type="entry name" value="Split_barrel_FMN-bd"/>
</dbReference>
<dbReference type="SUPFAM" id="SSF50475">
    <property type="entry name" value="FMN-binding split barrel"/>
    <property type="match status" value="1"/>
</dbReference>
<accession>A0AAW8F7H0</accession>
<evidence type="ECO:0000259" key="1">
    <source>
        <dbReference type="Pfam" id="PF01243"/>
    </source>
</evidence>
<organism evidence="2 3">
    <name type="scientific">Streptomyces canus</name>
    <dbReference type="NCBI Taxonomy" id="58343"/>
    <lineage>
        <taxon>Bacteria</taxon>
        <taxon>Bacillati</taxon>
        <taxon>Actinomycetota</taxon>
        <taxon>Actinomycetes</taxon>
        <taxon>Kitasatosporales</taxon>
        <taxon>Streptomycetaceae</taxon>
        <taxon>Streptomyces</taxon>
        <taxon>Streptomyces aurantiacus group</taxon>
    </lineage>
</organism>
<comment type="caution">
    <text evidence="2">The sequence shown here is derived from an EMBL/GenBank/DDBJ whole genome shotgun (WGS) entry which is preliminary data.</text>
</comment>
<dbReference type="EMBL" id="JAUSZV010000005">
    <property type="protein sequence ID" value="MDQ0905325.1"/>
    <property type="molecule type" value="Genomic_DNA"/>
</dbReference>
<dbReference type="Gene3D" id="2.30.110.10">
    <property type="entry name" value="Electron Transport, Fmn-binding Protein, Chain A"/>
    <property type="match status" value="1"/>
</dbReference>
<name>A0AAW8F7H0_9ACTN</name>
<dbReference type="AlphaFoldDB" id="A0AAW8F7H0"/>
<reference evidence="2" key="1">
    <citation type="submission" date="2023-07" db="EMBL/GenBank/DDBJ databases">
        <title>Comparative genomics of wheat-associated soil bacteria to identify genetic determinants of phenazine resistance.</title>
        <authorList>
            <person name="Mouncey N."/>
        </authorList>
    </citation>
    <scope>NUCLEOTIDE SEQUENCE</scope>
    <source>
        <strain evidence="2">V4I22</strain>
    </source>
</reference>
<dbReference type="RefSeq" id="WP_306972829.1">
    <property type="nucleotide sequence ID" value="NZ_JAUSYQ010000002.1"/>
</dbReference>
<feature type="domain" description="Pyridoxamine 5'-phosphate oxidase N-terminal" evidence="1">
    <location>
        <begin position="8"/>
        <end position="90"/>
    </location>
</feature>
<dbReference type="Proteomes" id="UP001234216">
    <property type="component" value="Unassembled WGS sequence"/>
</dbReference>
<dbReference type="Pfam" id="PF01243">
    <property type="entry name" value="PNPOx_N"/>
    <property type="match status" value="1"/>
</dbReference>
<protein>
    <recommendedName>
        <fullName evidence="1">Pyridoxamine 5'-phosphate oxidase N-terminal domain-containing protein</fullName>
    </recommendedName>
</protein>
<gene>
    <name evidence="2" type="ORF">QFZ22_001310</name>
</gene>